<gene>
    <name evidence="3" type="ORF">DJ013_03330</name>
</gene>
<dbReference type="InterPro" id="IPR036691">
    <property type="entry name" value="Endo/exonu/phosph_ase_sf"/>
</dbReference>
<dbReference type="SUPFAM" id="SSF56219">
    <property type="entry name" value="DNase I-like"/>
    <property type="match status" value="1"/>
</dbReference>
<reference evidence="3 4" key="1">
    <citation type="submission" date="2018-05" db="EMBL/GenBank/DDBJ databases">
        <title>Complete genome sequence of Arcticibacterium luteifluviistationis SM1504T, a cytophagaceae bacterium isolated from Arctic surface seawater.</title>
        <authorList>
            <person name="Li Y."/>
            <person name="Qin Q.-L."/>
        </authorList>
    </citation>
    <scope>NUCLEOTIDE SEQUENCE [LARGE SCALE GENOMIC DNA]</scope>
    <source>
        <strain evidence="3 4">SM1504</strain>
    </source>
</reference>
<keyword evidence="1" id="KW-0732">Signal</keyword>
<accession>A0A2Z4G7V1</accession>
<protein>
    <recommendedName>
        <fullName evidence="2">Endonuclease/exonuclease/phosphatase domain-containing protein</fullName>
    </recommendedName>
</protein>
<name>A0A2Z4G7V1_9BACT</name>
<keyword evidence="4" id="KW-1185">Reference proteome</keyword>
<dbReference type="Gene3D" id="3.60.10.10">
    <property type="entry name" value="Endonuclease/exonuclease/phosphatase"/>
    <property type="match status" value="1"/>
</dbReference>
<dbReference type="KEGG" id="als:DJ013_03330"/>
<feature type="domain" description="Endonuclease/exonuclease/phosphatase" evidence="2">
    <location>
        <begin position="28"/>
        <end position="294"/>
    </location>
</feature>
<dbReference type="AlphaFoldDB" id="A0A2Z4G7V1"/>
<dbReference type="GO" id="GO:0003824">
    <property type="term" value="F:catalytic activity"/>
    <property type="evidence" value="ECO:0007669"/>
    <property type="project" value="InterPro"/>
</dbReference>
<proteinExistence type="predicted"/>
<dbReference type="EMBL" id="CP029480">
    <property type="protein sequence ID" value="AWV97252.1"/>
    <property type="molecule type" value="Genomic_DNA"/>
</dbReference>
<dbReference type="Proteomes" id="UP000249873">
    <property type="component" value="Chromosome"/>
</dbReference>
<dbReference type="OrthoDB" id="9794261at2"/>
<dbReference type="PANTHER" id="PTHR41349:SF1">
    <property type="entry name" value="PROTEIN CBG08683"/>
    <property type="match status" value="1"/>
</dbReference>
<evidence type="ECO:0000256" key="1">
    <source>
        <dbReference type="SAM" id="SignalP"/>
    </source>
</evidence>
<dbReference type="RefSeq" id="WP_111370354.1">
    <property type="nucleotide sequence ID" value="NZ_CP029480.1"/>
</dbReference>
<dbReference type="InterPro" id="IPR005135">
    <property type="entry name" value="Endo/exonuclease/phosphatase"/>
</dbReference>
<evidence type="ECO:0000313" key="3">
    <source>
        <dbReference type="EMBL" id="AWV97252.1"/>
    </source>
</evidence>
<dbReference type="PANTHER" id="PTHR41349">
    <property type="match status" value="1"/>
</dbReference>
<sequence>MRLFKICGLLFFCLIAETQAQNNTFKVMSWNILHGANDIENGQENAIKIIREINPDVLLMVETYGSGKLIAQTLGYNFHLIAAEGTPLDDKRVNLSIYSKYPFGNRIDTKHPFYLGGIEIVIANKKIRFFSNWFHYLPWSDEPEKMGKSAEELLTWEQTGSRYEMIQKVLPYLEKYTQETDSIPMVFGGDMNSPSHKDWGNETKELHNGLVVPWYATKVLEKLGLIDSYREVNPNPIKFPGITWDTKGKNDAHRIDYIFHKGKSIRPIKSDSYNAFLNEPFSINNKEIRYPSDHGIVVTTYEIL</sequence>
<evidence type="ECO:0000259" key="2">
    <source>
        <dbReference type="Pfam" id="PF03372"/>
    </source>
</evidence>
<feature type="chain" id="PRO_5016380273" description="Endonuclease/exonuclease/phosphatase domain-containing protein" evidence="1">
    <location>
        <begin position="21"/>
        <end position="304"/>
    </location>
</feature>
<organism evidence="3 4">
    <name type="scientific">Arcticibacterium luteifluviistationis</name>
    <dbReference type="NCBI Taxonomy" id="1784714"/>
    <lineage>
        <taxon>Bacteria</taxon>
        <taxon>Pseudomonadati</taxon>
        <taxon>Bacteroidota</taxon>
        <taxon>Cytophagia</taxon>
        <taxon>Cytophagales</taxon>
        <taxon>Leadbetterellaceae</taxon>
        <taxon>Arcticibacterium</taxon>
    </lineage>
</organism>
<dbReference type="Pfam" id="PF03372">
    <property type="entry name" value="Exo_endo_phos"/>
    <property type="match status" value="1"/>
</dbReference>
<evidence type="ECO:0000313" key="4">
    <source>
        <dbReference type="Proteomes" id="UP000249873"/>
    </source>
</evidence>
<feature type="signal peptide" evidence="1">
    <location>
        <begin position="1"/>
        <end position="20"/>
    </location>
</feature>